<reference evidence="3" key="1">
    <citation type="journal article" date="2019" name="Int. J. Syst. Evol. Microbiol.">
        <title>The Global Catalogue of Microorganisms (GCM) 10K type strain sequencing project: providing services to taxonomists for standard genome sequencing and annotation.</title>
        <authorList>
            <consortium name="The Broad Institute Genomics Platform"/>
            <consortium name="The Broad Institute Genome Sequencing Center for Infectious Disease"/>
            <person name="Wu L."/>
            <person name="Ma J."/>
        </authorList>
    </citation>
    <scope>NUCLEOTIDE SEQUENCE [LARGE SCALE GENOMIC DNA]</scope>
    <source>
        <strain evidence="3">CCM 8702</strain>
    </source>
</reference>
<proteinExistence type="predicted"/>
<dbReference type="Proteomes" id="UP000605427">
    <property type="component" value="Unassembled WGS sequence"/>
</dbReference>
<feature type="domain" description="HTH LytTR-type" evidence="1">
    <location>
        <begin position="49"/>
        <end position="148"/>
    </location>
</feature>
<dbReference type="SMART" id="SM00850">
    <property type="entry name" value="LytTR"/>
    <property type="match status" value="1"/>
</dbReference>
<evidence type="ECO:0000313" key="3">
    <source>
        <dbReference type="Proteomes" id="UP000605427"/>
    </source>
</evidence>
<accession>A0ABQ1ZZS9</accession>
<dbReference type="Gene3D" id="2.40.50.1020">
    <property type="entry name" value="LytTr DNA-binding domain"/>
    <property type="match status" value="1"/>
</dbReference>
<dbReference type="InterPro" id="IPR007492">
    <property type="entry name" value="LytTR_DNA-bd_dom"/>
</dbReference>
<organism evidence="2 3">
    <name type="scientific">Saccharibacillus endophyticus</name>
    <dbReference type="NCBI Taxonomy" id="2060666"/>
    <lineage>
        <taxon>Bacteria</taxon>
        <taxon>Bacillati</taxon>
        <taxon>Bacillota</taxon>
        <taxon>Bacilli</taxon>
        <taxon>Bacillales</taxon>
        <taxon>Paenibacillaceae</taxon>
        <taxon>Saccharibacillus</taxon>
    </lineage>
</organism>
<dbReference type="RefSeq" id="WP_172246073.1">
    <property type="nucleotide sequence ID" value="NZ_BMDD01000004.1"/>
</dbReference>
<keyword evidence="3" id="KW-1185">Reference proteome</keyword>
<gene>
    <name evidence="2" type="ORF">GCM10007362_36330</name>
</gene>
<comment type="caution">
    <text evidence="2">The sequence shown here is derived from an EMBL/GenBank/DDBJ whole genome shotgun (WGS) entry which is preliminary data.</text>
</comment>
<name>A0ABQ1ZZS9_9BACL</name>
<dbReference type="PROSITE" id="PS50930">
    <property type="entry name" value="HTH_LYTTR"/>
    <property type="match status" value="1"/>
</dbReference>
<evidence type="ECO:0000259" key="1">
    <source>
        <dbReference type="PROSITE" id="PS50930"/>
    </source>
</evidence>
<evidence type="ECO:0000313" key="2">
    <source>
        <dbReference type="EMBL" id="GGH83457.1"/>
    </source>
</evidence>
<dbReference type="Pfam" id="PF04397">
    <property type="entry name" value="LytTR"/>
    <property type="match status" value="1"/>
</dbReference>
<protein>
    <recommendedName>
        <fullName evidence="1">HTH LytTR-type domain-containing protein</fullName>
    </recommendedName>
</protein>
<dbReference type="EMBL" id="BMDD01000004">
    <property type="protein sequence ID" value="GGH83457.1"/>
    <property type="molecule type" value="Genomic_DNA"/>
</dbReference>
<sequence length="148" mass="16598">MKLIFEADDALTPGTAKVVTHPEERKQWTPIRQALQQAEEKVGLINAANDRIIQVPPTQIASIVSEDRMCGVTLITGERYLLNKRLKAAEENFAPPRFLRINNGTIIGAAHIHAFSSAAHARIEVVLTDGSRHTVSRFYIQQFRRNLT</sequence>